<dbReference type="Gene3D" id="3.90.220.20">
    <property type="entry name" value="DNA methylase specificity domains"/>
    <property type="match status" value="2"/>
</dbReference>
<evidence type="ECO:0000256" key="2">
    <source>
        <dbReference type="ARBA" id="ARBA00022747"/>
    </source>
</evidence>
<evidence type="ECO:0000256" key="1">
    <source>
        <dbReference type="ARBA" id="ARBA00010923"/>
    </source>
</evidence>
<gene>
    <name evidence="6" type="ORF">NG800_018140</name>
</gene>
<dbReference type="InterPro" id="IPR000055">
    <property type="entry name" value="Restrct_endonuc_typeI_TRD"/>
</dbReference>
<protein>
    <submittedName>
        <fullName evidence="6">Restriction endonuclease subunit S</fullName>
    </submittedName>
</protein>
<keyword evidence="4" id="KW-0175">Coiled coil</keyword>
<evidence type="ECO:0000313" key="7">
    <source>
        <dbReference type="Proteomes" id="UP001204439"/>
    </source>
</evidence>
<sequence length="403" mass="45681">MKQGWQIKKLGEVLSIERGGSPRPIEKYMTNSSDGINWIKISDATASDKYIYQTKEKITKDGLHKTRVVNEGDFILSNSMSFGRPYIMKTTGCIHDGWLVLKQKGKKIFETEFLYYLLSSPFVFQQFNSKATGSTVRNLNIALVSSVDVPIPPVSEQQRIVAILEEAFAAIDKAKANAEQNLKNAKELFESYLQGVFENGDVNWETKCLDELGTITSSKRIYKSEYVNGGVPFYRTKEIKELSNGKNITLELFISRDRYNEIKKSFGVPQINDLLMSAVGTIGEIMVIENNDEFYFKDGNIVWFKGFKSLDTNYLKFALTAFVEKIKSLAIGAAYSALTIEKLNKYKISFPKTLKQQQTIVQKLNALSTETKKLEILYQQKINDLDELKKSILAKAFSGELKT</sequence>
<dbReference type="RefSeq" id="WP_063970239.1">
    <property type="nucleotide sequence ID" value="NZ_JAMXLT020000047.1"/>
</dbReference>
<dbReference type="Proteomes" id="UP001204439">
    <property type="component" value="Unassembled WGS sequence"/>
</dbReference>
<evidence type="ECO:0000313" key="6">
    <source>
        <dbReference type="EMBL" id="MDW8550853.1"/>
    </source>
</evidence>
<evidence type="ECO:0000256" key="3">
    <source>
        <dbReference type="ARBA" id="ARBA00023125"/>
    </source>
</evidence>
<dbReference type="GO" id="GO:0004519">
    <property type="term" value="F:endonuclease activity"/>
    <property type="evidence" value="ECO:0007669"/>
    <property type="project" value="UniProtKB-KW"/>
</dbReference>
<dbReference type="SUPFAM" id="SSF116734">
    <property type="entry name" value="DNA methylase specificity domain"/>
    <property type="match status" value="2"/>
</dbReference>
<name>A0ABU4JMD5_9FLAO</name>
<comment type="caution">
    <text evidence="6">The sequence shown here is derived from an EMBL/GenBank/DDBJ whole genome shotgun (WGS) entry which is preliminary data.</text>
</comment>
<keyword evidence="6" id="KW-0540">Nuclease</keyword>
<keyword evidence="2" id="KW-0680">Restriction system</keyword>
<keyword evidence="6" id="KW-0255">Endonuclease</keyword>
<keyword evidence="3" id="KW-0238">DNA-binding</keyword>
<evidence type="ECO:0000256" key="4">
    <source>
        <dbReference type="SAM" id="Coils"/>
    </source>
</evidence>
<organism evidence="6 7">
    <name type="scientific">Epilithonimonas ginsengisoli</name>
    <dbReference type="NCBI Taxonomy" id="1245592"/>
    <lineage>
        <taxon>Bacteria</taxon>
        <taxon>Pseudomonadati</taxon>
        <taxon>Bacteroidota</taxon>
        <taxon>Flavobacteriia</taxon>
        <taxon>Flavobacteriales</taxon>
        <taxon>Weeksellaceae</taxon>
        <taxon>Chryseobacterium group</taxon>
        <taxon>Epilithonimonas</taxon>
    </lineage>
</organism>
<feature type="domain" description="Type I restriction modification DNA specificity" evidence="5">
    <location>
        <begin position="3"/>
        <end position="175"/>
    </location>
</feature>
<dbReference type="CDD" id="cd17283">
    <property type="entry name" value="RMtype1_S_Hpy180ORF7835P_TRD2-CR2_like"/>
    <property type="match status" value="1"/>
</dbReference>
<dbReference type="InterPro" id="IPR051212">
    <property type="entry name" value="Type-I_RE_S_subunit"/>
</dbReference>
<dbReference type="Pfam" id="PF01420">
    <property type="entry name" value="Methylase_S"/>
    <property type="match status" value="2"/>
</dbReference>
<keyword evidence="6" id="KW-0378">Hydrolase</keyword>
<evidence type="ECO:0000259" key="5">
    <source>
        <dbReference type="Pfam" id="PF01420"/>
    </source>
</evidence>
<keyword evidence="7" id="KW-1185">Reference proteome</keyword>
<comment type="similarity">
    <text evidence="1">Belongs to the type-I restriction system S methylase family.</text>
</comment>
<reference evidence="6 7" key="1">
    <citation type="submission" date="2023-11" db="EMBL/GenBank/DDBJ databases">
        <title>First isolation, identification, and characterization of non-pathogenic Epilithonimonas ginsengisoli isolated from diseased farmed rainbow trout (Oncorhynchus mykiss) in Chile.</title>
        <authorList>
            <person name="Miranda C.D."/>
            <person name="Irgang R."/>
            <person name="Concha C."/>
            <person name="Rojas R."/>
            <person name="Avendano R."/>
        </authorList>
    </citation>
    <scope>NUCLEOTIDE SEQUENCE [LARGE SCALE GENOMIC DNA]</scope>
    <source>
        <strain evidence="6 7">FP99</strain>
    </source>
</reference>
<feature type="domain" description="Type I restriction modification DNA specificity" evidence="5">
    <location>
        <begin position="202"/>
        <end position="374"/>
    </location>
</feature>
<dbReference type="PANTHER" id="PTHR43140:SF1">
    <property type="entry name" value="TYPE I RESTRICTION ENZYME ECOKI SPECIFICITY SUBUNIT"/>
    <property type="match status" value="1"/>
</dbReference>
<dbReference type="InterPro" id="IPR044946">
    <property type="entry name" value="Restrct_endonuc_typeI_TRD_sf"/>
</dbReference>
<proteinExistence type="inferred from homology"/>
<dbReference type="PANTHER" id="PTHR43140">
    <property type="entry name" value="TYPE-1 RESTRICTION ENZYME ECOKI SPECIFICITY PROTEIN"/>
    <property type="match status" value="1"/>
</dbReference>
<dbReference type="EMBL" id="JAMXLT020000047">
    <property type="protein sequence ID" value="MDW8550853.1"/>
    <property type="molecule type" value="Genomic_DNA"/>
</dbReference>
<feature type="coiled-coil region" evidence="4">
    <location>
        <begin position="161"/>
        <end position="195"/>
    </location>
</feature>
<accession>A0ABU4JMD5</accession>